<sequence>MSKCFADEAHVSRTNPDDKVPPVKVNPRDPSTCKPLKAGGAETDPQNELDTSLVHEMTHGVRPKSVPLWKKIQTGDPWEDFEEFFATTVENIYKSERGDLVLRGGHDASILSHDLATSEGFMKDSTLRARIQKLHKAEPLAQRLGRLKGIKFNPFALAA</sequence>
<evidence type="ECO:0000256" key="1">
    <source>
        <dbReference type="SAM" id="MobiDB-lite"/>
    </source>
</evidence>
<dbReference type="AlphaFoldDB" id="B8EKX5"/>
<feature type="region of interest" description="Disordered" evidence="1">
    <location>
        <begin position="1"/>
        <end position="48"/>
    </location>
</feature>
<dbReference type="EMBL" id="CP001280">
    <property type="protein sequence ID" value="ACK52003.1"/>
    <property type="molecule type" value="Genomic_DNA"/>
</dbReference>
<dbReference type="HOGENOM" id="CLU_1658773_0_0_5"/>
<dbReference type="Proteomes" id="UP000002257">
    <property type="component" value="Chromosome"/>
</dbReference>
<dbReference type="KEGG" id="msl:Msil_3094"/>
<keyword evidence="3" id="KW-1185">Reference proteome</keyword>
<proteinExistence type="predicted"/>
<reference evidence="2 3" key="1">
    <citation type="journal article" date="2010" name="J. Bacteriol.">
        <title>Complete genome sequence of the aerobic facultative methanotroph Methylocella silvestris BL2.</title>
        <authorList>
            <person name="Chen Y."/>
            <person name="Crombie A."/>
            <person name="Rahman M.T."/>
            <person name="Dedysh S.N."/>
            <person name="Liesack W."/>
            <person name="Stott M.B."/>
            <person name="Alam M."/>
            <person name="Theisen A.R."/>
            <person name="Murrell J.C."/>
            <person name="Dunfield P.F."/>
        </authorList>
    </citation>
    <scope>NUCLEOTIDE SEQUENCE [LARGE SCALE GENOMIC DNA]</scope>
    <source>
        <strain evidence="3">DSM 15510 / CIP 108128 / LMG 27833 / NCIMB 13906 / BL2</strain>
    </source>
</reference>
<accession>B8EKX5</accession>
<evidence type="ECO:0000313" key="2">
    <source>
        <dbReference type="EMBL" id="ACK52003.1"/>
    </source>
</evidence>
<dbReference type="RefSeq" id="WP_012592072.1">
    <property type="nucleotide sequence ID" value="NC_011666.1"/>
</dbReference>
<name>B8EKX5_METSB</name>
<dbReference type="OrthoDB" id="8435832at2"/>
<feature type="compositionally biased region" description="Basic and acidic residues" evidence="1">
    <location>
        <begin position="1"/>
        <end position="21"/>
    </location>
</feature>
<organism evidence="2 3">
    <name type="scientific">Methylocella silvestris (strain DSM 15510 / CIP 108128 / LMG 27833 / NCIMB 13906 / BL2)</name>
    <dbReference type="NCBI Taxonomy" id="395965"/>
    <lineage>
        <taxon>Bacteria</taxon>
        <taxon>Pseudomonadati</taxon>
        <taxon>Pseudomonadota</taxon>
        <taxon>Alphaproteobacteria</taxon>
        <taxon>Hyphomicrobiales</taxon>
        <taxon>Beijerinckiaceae</taxon>
        <taxon>Methylocella</taxon>
    </lineage>
</organism>
<evidence type="ECO:0000313" key="3">
    <source>
        <dbReference type="Proteomes" id="UP000002257"/>
    </source>
</evidence>
<gene>
    <name evidence="2" type="ordered locus">Msil_3094</name>
</gene>
<protein>
    <submittedName>
        <fullName evidence="2">Uncharacterized protein</fullName>
    </submittedName>
</protein>